<organism evidence="3 4">
    <name type="scientific">Thermomonas brevis</name>
    <dbReference type="NCBI Taxonomy" id="215691"/>
    <lineage>
        <taxon>Bacteria</taxon>
        <taxon>Pseudomonadati</taxon>
        <taxon>Pseudomonadota</taxon>
        <taxon>Gammaproteobacteria</taxon>
        <taxon>Lysobacterales</taxon>
        <taxon>Lysobacteraceae</taxon>
        <taxon>Thermomonas</taxon>
    </lineage>
</organism>
<dbReference type="RefSeq" id="WP_187571271.1">
    <property type="nucleotide sequence ID" value="NZ_CP060711.1"/>
</dbReference>
<evidence type="ECO:0000313" key="4">
    <source>
        <dbReference type="Proteomes" id="UP000515977"/>
    </source>
</evidence>
<feature type="chain" id="PRO_5029019200" evidence="1">
    <location>
        <begin position="25"/>
        <end position="159"/>
    </location>
</feature>
<accession>A0A7G9QW01</accession>
<gene>
    <name evidence="3" type="ORF">H9L17_05140</name>
</gene>
<sequence length="159" mass="16375">MRKIFATLFLLPSALALTACGRDAAVPATPLASAPAATSVTSVGGATLQASAVAIANLNETVATRYGLDRSHDGALLLVTLRDADGNALPPDDLRLTATATVLPDPPKPLELQPIAVDGMTDYIGVFAVRPPASVQFRVTAIRGGARAEIATSAELYPR</sequence>
<feature type="signal peptide" evidence="1">
    <location>
        <begin position="1"/>
        <end position="24"/>
    </location>
</feature>
<dbReference type="InterPro" id="IPR025218">
    <property type="entry name" value="DUF4426"/>
</dbReference>
<dbReference type="EMBL" id="CP060711">
    <property type="protein sequence ID" value="QNN47526.1"/>
    <property type="molecule type" value="Genomic_DNA"/>
</dbReference>
<dbReference type="Gene3D" id="2.60.40.3340">
    <property type="entry name" value="Domain of unknown function DUF4426"/>
    <property type="match status" value="1"/>
</dbReference>
<reference evidence="3 4" key="1">
    <citation type="submission" date="2020-08" db="EMBL/GenBank/DDBJ databases">
        <title>Genome sequence of Thermomonas brevis KACC 16975T.</title>
        <authorList>
            <person name="Hyun D.-W."/>
            <person name="Bae J.-W."/>
        </authorList>
    </citation>
    <scope>NUCLEOTIDE SEQUENCE [LARGE SCALE GENOMIC DNA]</scope>
    <source>
        <strain evidence="3 4">KACC 16975</strain>
    </source>
</reference>
<evidence type="ECO:0000256" key="1">
    <source>
        <dbReference type="SAM" id="SignalP"/>
    </source>
</evidence>
<keyword evidence="1" id="KW-0732">Signal</keyword>
<keyword evidence="4" id="KW-1185">Reference proteome</keyword>
<dbReference type="Pfam" id="PF14467">
    <property type="entry name" value="DUF4426"/>
    <property type="match status" value="1"/>
</dbReference>
<dbReference type="KEGG" id="tbv:H9L17_05140"/>
<dbReference type="PROSITE" id="PS51257">
    <property type="entry name" value="PROKAR_LIPOPROTEIN"/>
    <property type="match status" value="1"/>
</dbReference>
<name>A0A7G9QW01_9GAMM</name>
<evidence type="ECO:0000259" key="2">
    <source>
        <dbReference type="Pfam" id="PF14467"/>
    </source>
</evidence>
<evidence type="ECO:0000313" key="3">
    <source>
        <dbReference type="EMBL" id="QNN47526.1"/>
    </source>
</evidence>
<proteinExistence type="predicted"/>
<feature type="domain" description="DUF4426" evidence="2">
    <location>
        <begin position="43"/>
        <end position="157"/>
    </location>
</feature>
<dbReference type="Proteomes" id="UP000515977">
    <property type="component" value="Chromosome"/>
</dbReference>
<protein>
    <submittedName>
        <fullName evidence="3">DUF4426 domain-containing protein</fullName>
    </submittedName>
</protein>
<dbReference type="AlphaFoldDB" id="A0A7G9QW01"/>